<keyword evidence="1" id="KW-0732">Signal</keyword>
<dbReference type="Proteomes" id="UP000078512">
    <property type="component" value="Unassembled WGS sequence"/>
</dbReference>
<evidence type="ECO:0000313" key="2">
    <source>
        <dbReference type="EMBL" id="OAQ36261.1"/>
    </source>
</evidence>
<proteinExistence type="predicted"/>
<feature type="chain" id="PRO_5008276916" description="Secreted protein" evidence="1">
    <location>
        <begin position="21"/>
        <end position="92"/>
    </location>
</feature>
<sequence length="92" mass="10395">MSHLLLLCCCLFSFFHEKTPHNLSTTPCPLGLAVKTCIIFSLSLPPCFSFVVGWWVDELVDYLLAFLSFFHLSFSFLDHSGRDCRVFFAGGP</sequence>
<keyword evidence="3" id="KW-1185">Reference proteome</keyword>
<gene>
    <name evidence="2" type="ORF">K457DRAFT_381221</name>
</gene>
<name>A0A197KHZ7_9FUNG</name>
<accession>A0A197KHZ7</accession>
<evidence type="ECO:0000313" key="3">
    <source>
        <dbReference type="Proteomes" id="UP000078512"/>
    </source>
</evidence>
<organism evidence="2 3">
    <name type="scientific">Linnemannia elongata AG-77</name>
    <dbReference type="NCBI Taxonomy" id="1314771"/>
    <lineage>
        <taxon>Eukaryota</taxon>
        <taxon>Fungi</taxon>
        <taxon>Fungi incertae sedis</taxon>
        <taxon>Mucoromycota</taxon>
        <taxon>Mortierellomycotina</taxon>
        <taxon>Mortierellomycetes</taxon>
        <taxon>Mortierellales</taxon>
        <taxon>Mortierellaceae</taxon>
        <taxon>Linnemannia</taxon>
    </lineage>
</organism>
<evidence type="ECO:0000256" key="1">
    <source>
        <dbReference type="SAM" id="SignalP"/>
    </source>
</evidence>
<dbReference type="AlphaFoldDB" id="A0A197KHZ7"/>
<dbReference type="EMBL" id="KV442012">
    <property type="protein sequence ID" value="OAQ36261.1"/>
    <property type="molecule type" value="Genomic_DNA"/>
</dbReference>
<feature type="signal peptide" evidence="1">
    <location>
        <begin position="1"/>
        <end position="20"/>
    </location>
</feature>
<protein>
    <recommendedName>
        <fullName evidence="4">Secreted protein</fullName>
    </recommendedName>
</protein>
<evidence type="ECO:0008006" key="4">
    <source>
        <dbReference type="Google" id="ProtNLM"/>
    </source>
</evidence>
<reference evidence="2 3" key="1">
    <citation type="submission" date="2016-05" db="EMBL/GenBank/DDBJ databases">
        <title>Genome sequencing reveals origins of a unique bacterial endosymbiosis in the earliest lineages of terrestrial Fungi.</title>
        <authorList>
            <consortium name="DOE Joint Genome Institute"/>
            <person name="Uehling J."/>
            <person name="Gryganskyi A."/>
            <person name="Hameed K."/>
            <person name="Tschaplinski T."/>
            <person name="Misztal P."/>
            <person name="Wu S."/>
            <person name="Desiro A."/>
            <person name="Vande Pol N."/>
            <person name="Du Z.-Y."/>
            <person name="Zienkiewicz A."/>
            <person name="Zienkiewicz K."/>
            <person name="Morin E."/>
            <person name="Tisserant E."/>
            <person name="Splivallo R."/>
            <person name="Hainaut M."/>
            <person name="Henrissat B."/>
            <person name="Ohm R."/>
            <person name="Kuo A."/>
            <person name="Yan J."/>
            <person name="Lipzen A."/>
            <person name="Nolan M."/>
            <person name="Labutti K."/>
            <person name="Barry K."/>
            <person name="Goldstein A."/>
            <person name="Labbe J."/>
            <person name="Schadt C."/>
            <person name="Tuskan G."/>
            <person name="Grigoriev I."/>
            <person name="Martin F."/>
            <person name="Vilgalys R."/>
            <person name="Bonito G."/>
        </authorList>
    </citation>
    <scope>NUCLEOTIDE SEQUENCE [LARGE SCALE GENOMIC DNA]</scope>
    <source>
        <strain evidence="2 3">AG-77</strain>
    </source>
</reference>